<reference evidence="3" key="1">
    <citation type="journal article" date="2021" name="BMC Genomics">
        <title>Chromosome-level genome assembly and manually-curated proteome of model necrotroph Parastagonospora nodorum Sn15 reveals a genome-wide trove of candidate effector homologs, and redundancy of virulence-related functions within an accessory chromosome.</title>
        <authorList>
            <person name="Bertazzoni S."/>
            <person name="Jones D.A.B."/>
            <person name="Phan H.T."/>
            <person name="Tan K.-C."/>
            <person name="Hane J.K."/>
        </authorList>
    </citation>
    <scope>NUCLEOTIDE SEQUENCE [LARGE SCALE GENOMIC DNA]</scope>
    <source>
        <strain evidence="3">SN15 / ATCC MYA-4574 / FGSC 10173)</strain>
    </source>
</reference>
<keyword evidence="3" id="KW-1185">Reference proteome</keyword>
<evidence type="ECO:0000313" key="2">
    <source>
        <dbReference type="EMBL" id="QRD02677.1"/>
    </source>
</evidence>
<evidence type="ECO:0008006" key="4">
    <source>
        <dbReference type="Google" id="ProtNLM"/>
    </source>
</evidence>
<name>A0A7U2I7B4_PHANO</name>
<keyword evidence="1" id="KW-0732">Signal</keyword>
<organism evidence="2 3">
    <name type="scientific">Phaeosphaeria nodorum (strain SN15 / ATCC MYA-4574 / FGSC 10173)</name>
    <name type="common">Glume blotch fungus</name>
    <name type="synonym">Parastagonospora nodorum</name>
    <dbReference type="NCBI Taxonomy" id="321614"/>
    <lineage>
        <taxon>Eukaryota</taxon>
        <taxon>Fungi</taxon>
        <taxon>Dikarya</taxon>
        <taxon>Ascomycota</taxon>
        <taxon>Pezizomycotina</taxon>
        <taxon>Dothideomycetes</taxon>
        <taxon>Pleosporomycetidae</taxon>
        <taxon>Pleosporales</taxon>
        <taxon>Pleosporineae</taxon>
        <taxon>Phaeosphaeriaceae</taxon>
        <taxon>Parastagonospora</taxon>
    </lineage>
</organism>
<gene>
    <name evidence="2" type="ORF">JI435_418430</name>
</gene>
<feature type="chain" id="PRO_5031394121" description="Secreted protein" evidence="1">
    <location>
        <begin position="19"/>
        <end position="55"/>
    </location>
</feature>
<protein>
    <recommendedName>
        <fullName evidence="4">Secreted protein</fullName>
    </recommendedName>
</protein>
<dbReference type="AlphaFoldDB" id="A0A7U2I7B4"/>
<dbReference type="EMBL" id="CP069036">
    <property type="protein sequence ID" value="QRD02677.1"/>
    <property type="molecule type" value="Genomic_DNA"/>
</dbReference>
<proteinExistence type="predicted"/>
<dbReference type="VEuPathDB" id="FungiDB:JI435_418430"/>
<evidence type="ECO:0000256" key="1">
    <source>
        <dbReference type="SAM" id="SignalP"/>
    </source>
</evidence>
<dbReference type="Proteomes" id="UP000663193">
    <property type="component" value="Chromosome 14"/>
</dbReference>
<accession>A0A7U2I7B4</accession>
<feature type="signal peptide" evidence="1">
    <location>
        <begin position="1"/>
        <end position="18"/>
    </location>
</feature>
<sequence length="55" mass="6608">MMFSVFWRFSVACTCVSSRSWVVVRNSTKYRRWELSVQYGNASRQRCRPVLRCLL</sequence>
<evidence type="ECO:0000313" key="3">
    <source>
        <dbReference type="Proteomes" id="UP000663193"/>
    </source>
</evidence>